<proteinExistence type="predicted"/>
<dbReference type="GO" id="GO:0003676">
    <property type="term" value="F:nucleic acid binding"/>
    <property type="evidence" value="ECO:0007669"/>
    <property type="project" value="InterPro"/>
</dbReference>
<accession>A0A7V4DEX2</accession>
<dbReference type="InterPro" id="IPR036882">
    <property type="entry name" value="Alba-like_dom_sf"/>
</dbReference>
<organism evidence="1">
    <name type="scientific">Candidatus Caldatribacterium californiense</name>
    <dbReference type="NCBI Taxonomy" id="1454726"/>
    <lineage>
        <taxon>Bacteria</taxon>
        <taxon>Pseudomonadati</taxon>
        <taxon>Atribacterota</taxon>
        <taxon>Atribacteria</taxon>
        <taxon>Atribacterales</taxon>
        <taxon>Candidatus Caldatribacteriaceae</taxon>
        <taxon>Candidatus Caldatribacterium</taxon>
    </lineage>
</organism>
<dbReference type="AlphaFoldDB" id="A0A7V4DEX2"/>
<protein>
    <submittedName>
        <fullName evidence="1">Stage V sporulation protein S</fullName>
    </submittedName>
</protein>
<sequence length="88" mass="8984">MDVLKVSSKSNPNAVAGALAGAIREKGVAEIQAIGAGAVNQAIKAIAIARGYVAPSGIDLVCIPAFTDVTIDGEERTAIKLIVKPRND</sequence>
<gene>
    <name evidence="1" type="ORF">ENV30_07920</name>
</gene>
<name>A0A7V4DEX2_9BACT</name>
<dbReference type="PANTHER" id="PTHR35331">
    <property type="entry name" value="STAGE V SPORULATION PROTEIN S"/>
    <property type="match status" value="1"/>
</dbReference>
<evidence type="ECO:0000313" key="1">
    <source>
        <dbReference type="EMBL" id="HGI31212.1"/>
    </source>
</evidence>
<dbReference type="Gene3D" id="3.30.110.20">
    <property type="entry name" value="Alba-like domain"/>
    <property type="match status" value="1"/>
</dbReference>
<dbReference type="PANTHER" id="PTHR35331:SF1">
    <property type="entry name" value="STAGE V SPORULATION PROTEIN S"/>
    <property type="match status" value="1"/>
</dbReference>
<dbReference type="EMBL" id="DTFV01000115">
    <property type="protein sequence ID" value="HGI31212.1"/>
    <property type="molecule type" value="Genomic_DNA"/>
</dbReference>
<dbReference type="Pfam" id="PF04232">
    <property type="entry name" value="SpoVS"/>
    <property type="match status" value="1"/>
</dbReference>
<dbReference type="InterPro" id="IPR007347">
    <property type="entry name" value="SpoVS"/>
</dbReference>
<reference evidence="1" key="1">
    <citation type="journal article" date="2020" name="mSystems">
        <title>Genome- and Community-Level Interaction Insights into Carbon Utilization and Element Cycling Functions of Hydrothermarchaeota in Hydrothermal Sediment.</title>
        <authorList>
            <person name="Zhou Z."/>
            <person name="Liu Y."/>
            <person name="Xu W."/>
            <person name="Pan J."/>
            <person name="Luo Z.H."/>
            <person name="Li M."/>
        </authorList>
    </citation>
    <scope>NUCLEOTIDE SEQUENCE [LARGE SCALE GENOMIC DNA]</scope>
    <source>
        <strain evidence="1">SpSt-747</strain>
    </source>
</reference>
<comment type="caution">
    <text evidence="1">The sequence shown here is derived from an EMBL/GenBank/DDBJ whole genome shotgun (WGS) entry which is preliminary data.</text>
</comment>